<organism evidence="3 4">
    <name type="scientific">Candidatus Iainarchaeum sp</name>
    <dbReference type="NCBI Taxonomy" id="3101447"/>
    <lineage>
        <taxon>Archaea</taxon>
        <taxon>Candidatus Iainarchaeota</taxon>
        <taxon>Candidatus Iainarchaeia</taxon>
        <taxon>Candidatus Iainarchaeales</taxon>
        <taxon>Candidatus Iainarchaeaceae</taxon>
        <taxon>Candidatus Iainarchaeum</taxon>
    </lineage>
</organism>
<sequence>MRAAGYFEVKRLMDFLFSACSLVVLLPLFALIAVVLFLDSPGPVFYRQERVTQKGKPFQIWKFRSMVPGARDLQFSRGIQAEALVTRFGRLLRRTHFDEFPQLINVLLGDMSLVGPRPLMTKWVGERAQANPMALQRFKVKAGMAGLERLFFLLQDDAPALARFFPGLASFIGSTDLGYLDSYYVNHVSPALDLKIFALTFYMSLKRFFG</sequence>
<reference evidence="3" key="2">
    <citation type="submission" date="2021-05" db="EMBL/GenBank/DDBJ databases">
        <title>Protein family content uncovers lineage relationships and bacterial pathway maintenance mechanisms in DPANN archaea.</title>
        <authorList>
            <person name="Castelle C.J."/>
            <person name="Meheust R."/>
            <person name="Jaffe A.L."/>
            <person name="Seitz K."/>
            <person name="Gong X."/>
            <person name="Baker B.J."/>
            <person name="Banfield J.F."/>
        </authorList>
    </citation>
    <scope>NUCLEOTIDE SEQUENCE</scope>
    <source>
        <strain evidence="3">RIFCSPLOWO2_01_FULL_58_19</strain>
    </source>
</reference>
<reference evidence="3" key="1">
    <citation type="submission" date="2021-03" db="EMBL/GenBank/DDBJ databases">
        <authorList>
            <person name="Jaffe A."/>
        </authorList>
    </citation>
    <scope>NUCLEOTIDE SEQUENCE</scope>
    <source>
        <strain evidence="3">RIFCSPLOWO2_01_FULL_58_19</strain>
    </source>
</reference>
<comment type="caution">
    <text evidence="3">The sequence shown here is derived from an EMBL/GenBank/DDBJ whole genome shotgun (WGS) entry which is preliminary data.</text>
</comment>
<accession>A0A8T4LHL1</accession>
<dbReference type="AlphaFoldDB" id="A0A8T4LHL1"/>
<proteinExistence type="predicted"/>
<dbReference type="GO" id="GO:0016780">
    <property type="term" value="F:phosphotransferase activity, for other substituted phosphate groups"/>
    <property type="evidence" value="ECO:0007669"/>
    <property type="project" value="TreeGrafter"/>
</dbReference>
<keyword evidence="1" id="KW-0812">Transmembrane</keyword>
<dbReference type="PANTHER" id="PTHR30576">
    <property type="entry name" value="COLANIC BIOSYNTHESIS UDP-GLUCOSE LIPID CARRIER TRANSFERASE"/>
    <property type="match status" value="1"/>
</dbReference>
<name>A0A8T4LHL1_9ARCH</name>
<evidence type="ECO:0000259" key="2">
    <source>
        <dbReference type="Pfam" id="PF02397"/>
    </source>
</evidence>
<evidence type="ECO:0000313" key="3">
    <source>
        <dbReference type="EMBL" id="MBS3062735.1"/>
    </source>
</evidence>
<dbReference type="PANTHER" id="PTHR30576:SF0">
    <property type="entry name" value="UNDECAPRENYL-PHOSPHATE N-ACETYLGALACTOSAMINYL 1-PHOSPHATE TRANSFERASE-RELATED"/>
    <property type="match status" value="1"/>
</dbReference>
<keyword evidence="3" id="KW-0808">Transferase</keyword>
<dbReference type="Pfam" id="PF02397">
    <property type="entry name" value="Bac_transf"/>
    <property type="match status" value="1"/>
</dbReference>
<dbReference type="EMBL" id="JAGVWE010000002">
    <property type="protein sequence ID" value="MBS3062735.1"/>
    <property type="molecule type" value="Genomic_DNA"/>
</dbReference>
<evidence type="ECO:0000256" key="1">
    <source>
        <dbReference type="SAM" id="Phobius"/>
    </source>
</evidence>
<dbReference type="Proteomes" id="UP000678237">
    <property type="component" value="Unassembled WGS sequence"/>
</dbReference>
<dbReference type="InterPro" id="IPR003362">
    <property type="entry name" value="Bact_transf"/>
</dbReference>
<keyword evidence="1" id="KW-0472">Membrane</keyword>
<feature type="domain" description="Bacterial sugar transferase" evidence="2">
    <location>
        <begin position="10"/>
        <end position="205"/>
    </location>
</feature>
<evidence type="ECO:0000313" key="4">
    <source>
        <dbReference type="Proteomes" id="UP000678237"/>
    </source>
</evidence>
<keyword evidence="1" id="KW-1133">Transmembrane helix</keyword>
<gene>
    <name evidence="3" type="ORF">J4203_02595</name>
</gene>
<feature type="transmembrane region" description="Helical" evidence="1">
    <location>
        <begin position="12"/>
        <end position="38"/>
    </location>
</feature>
<protein>
    <submittedName>
        <fullName evidence="3">Sugar transferase</fullName>
    </submittedName>
</protein>